<feature type="transmembrane region" description="Helical" evidence="7">
    <location>
        <begin position="374"/>
        <end position="391"/>
    </location>
</feature>
<evidence type="ECO:0000256" key="4">
    <source>
        <dbReference type="ARBA" id="ARBA00022989"/>
    </source>
</evidence>
<organism evidence="9 10">
    <name type="scientific">Yinghuangia aomiensis</name>
    <dbReference type="NCBI Taxonomy" id="676205"/>
    <lineage>
        <taxon>Bacteria</taxon>
        <taxon>Bacillati</taxon>
        <taxon>Actinomycetota</taxon>
        <taxon>Actinomycetes</taxon>
        <taxon>Kitasatosporales</taxon>
        <taxon>Streptomycetaceae</taxon>
        <taxon>Yinghuangia</taxon>
    </lineage>
</organism>
<dbReference type="InterPro" id="IPR011701">
    <property type="entry name" value="MFS"/>
</dbReference>
<keyword evidence="2" id="KW-0813">Transport</keyword>
<comment type="subcellular location">
    <subcellularLocation>
        <location evidence="1">Cell inner membrane</location>
        <topology evidence="1">Multi-pass membrane protein</topology>
    </subcellularLocation>
</comment>
<feature type="transmembrane region" description="Helical" evidence="7">
    <location>
        <begin position="118"/>
        <end position="140"/>
    </location>
</feature>
<name>A0ABP9IG39_9ACTN</name>
<accession>A0ABP9IG39</accession>
<feature type="transmembrane region" description="Helical" evidence="7">
    <location>
        <begin position="446"/>
        <end position="466"/>
    </location>
</feature>
<feature type="transmembrane region" description="Helical" evidence="7">
    <location>
        <begin position="403"/>
        <end position="425"/>
    </location>
</feature>
<evidence type="ECO:0000256" key="1">
    <source>
        <dbReference type="ARBA" id="ARBA00004429"/>
    </source>
</evidence>
<feature type="transmembrane region" description="Helical" evidence="7">
    <location>
        <begin position="560"/>
        <end position="579"/>
    </location>
</feature>
<evidence type="ECO:0000259" key="8">
    <source>
        <dbReference type="PROSITE" id="PS50850"/>
    </source>
</evidence>
<dbReference type="InterPro" id="IPR036259">
    <property type="entry name" value="MFS_trans_sf"/>
</dbReference>
<feature type="transmembrane region" description="Helical" evidence="7">
    <location>
        <begin position="211"/>
        <end position="231"/>
    </location>
</feature>
<dbReference type="Pfam" id="PF07690">
    <property type="entry name" value="MFS_1"/>
    <property type="match status" value="1"/>
</dbReference>
<feature type="compositionally biased region" description="Pro residues" evidence="6">
    <location>
        <begin position="50"/>
        <end position="59"/>
    </location>
</feature>
<feature type="compositionally biased region" description="Low complexity" evidence="6">
    <location>
        <begin position="20"/>
        <end position="49"/>
    </location>
</feature>
<keyword evidence="4 7" id="KW-1133">Transmembrane helix</keyword>
<dbReference type="PROSITE" id="PS50850">
    <property type="entry name" value="MFS"/>
    <property type="match status" value="1"/>
</dbReference>
<evidence type="ECO:0000256" key="5">
    <source>
        <dbReference type="ARBA" id="ARBA00023136"/>
    </source>
</evidence>
<dbReference type="RefSeq" id="WP_345681074.1">
    <property type="nucleotide sequence ID" value="NZ_BAABHS010000066.1"/>
</dbReference>
<gene>
    <name evidence="9" type="ORF">GCM10023205_82950</name>
</gene>
<feature type="domain" description="Major facilitator superfamily (MFS) profile" evidence="8">
    <location>
        <begin position="87"/>
        <end position="502"/>
    </location>
</feature>
<dbReference type="Proteomes" id="UP001500466">
    <property type="component" value="Unassembled WGS sequence"/>
</dbReference>
<feature type="region of interest" description="Disordered" evidence="6">
    <location>
        <begin position="1"/>
        <end position="59"/>
    </location>
</feature>
<feature type="transmembrane region" description="Helical" evidence="7">
    <location>
        <begin position="243"/>
        <end position="261"/>
    </location>
</feature>
<evidence type="ECO:0000256" key="6">
    <source>
        <dbReference type="SAM" id="MobiDB-lite"/>
    </source>
</evidence>
<feature type="transmembrane region" description="Helical" evidence="7">
    <location>
        <begin position="152"/>
        <end position="171"/>
    </location>
</feature>
<keyword evidence="10" id="KW-1185">Reference proteome</keyword>
<evidence type="ECO:0000256" key="7">
    <source>
        <dbReference type="SAM" id="Phobius"/>
    </source>
</evidence>
<feature type="transmembrane region" description="Helical" evidence="7">
    <location>
        <begin position="85"/>
        <end position="106"/>
    </location>
</feature>
<keyword evidence="3 7" id="KW-0812">Transmembrane</keyword>
<evidence type="ECO:0000256" key="2">
    <source>
        <dbReference type="ARBA" id="ARBA00022448"/>
    </source>
</evidence>
<feature type="transmembrane region" description="Helical" evidence="7">
    <location>
        <begin position="177"/>
        <end position="199"/>
    </location>
</feature>
<feature type="transmembrane region" description="Helical" evidence="7">
    <location>
        <begin position="307"/>
        <end position="329"/>
    </location>
</feature>
<dbReference type="EMBL" id="BAABHS010000066">
    <property type="protein sequence ID" value="GAA4997117.1"/>
    <property type="molecule type" value="Genomic_DNA"/>
</dbReference>
<sequence length="614" mass="66531">MPESTSPSGDSAREPHEADPAATPESGTEAAPAASPESGGEAAGTAVAAPPAPTIEPRPAAPAATPLARLWDRQLNHYPETAPRVFYLFISTMAGIVLYYELYVQYSVSTSLIKQFGMTYMFTTMISVVGNLVGAFASLIAGLADRWGRANLVVYGLLVVGLLIVFAVPNANSKSELMVYMAIVSFVEGMVLVASPALIRDFSPQVGRAAAMGFWTLGPVLGSLVATMVTSHTLDGHGWEDQFRFAGYAGLAVFVIAFFGLRELSPVLRDQLMVSLRDRALIEAKARGLDTEDLLKGQWRQMLRLDIVAPSLGIALHLMFYYSAVGNLVVYYATVFNYDEQRTNALANWYWIANAASLVFVGIVSDLAKVRKPFMVVGGVGTVVLTLVFAFRTDEVGTSYHHFAWLLVGIGIFSGFTFAPWMAAFTETIEKHNPAATATGLAVWGWVLRVVVSVSAIFTPIIVTAVTPLVNHGEEVQAAAAKAGPVAEVVAEHQELFAELSKYDDPAKLPPELLGRAVKEVGLDNLTKAQAAKNELLVLDKYGRDVQAAQKRAPDEWMRWWWFTIVCQALFLPTVFLMAGRWNPKKAAEDAAEHERRVAAELAELEATEAAKAG</sequence>
<evidence type="ECO:0000256" key="3">
    <source>
        <dbReference type="ARBA" id="ARBA00022692"/>
    </source>
</evidence>
<reference evidence="10" key="1">
    <citation type="journal article" date="2019" name="Int. J. Syst. Evol. Microbiol.">
        <title>The Global Catalogue of Microorganisms (GCM) 10K type strain sequencing project: providing services to taxonomists for standard genome sequencing and annotation.</title>
        <authorList>
            <consortium name="The Broad Institute Genomics Platform"/>
            <consortium name="The Broad Institute Genome Sequencing Center for Infectious Disease"/>
            <person name="Wu L."/>
            <person name="Ma J."/>
        </authorList>
    </citation>
    <scope>NUCLEOTIDE SEQUENCE [LARGE SCALE GENOMIC DNA]</scope>
    <source>
        <strain evidence="10">JCM 17986</strain>
    </source>
</reference>
<proteinExistence type="predicted"/>
<dbReference type="SUPFAM" id="SSF103473">
    <property type="entry name" value="MFS general substrate transporter"/>
    <property type="match status" value="1"/>
</dbReference>
<evidence type="ECO:0000313" key="10">
    <source>
        <dbReference type="Proteomes" id="UP001500466"/>
    </source>
</evidence>
<dbReference type="PANTHER" id="PTHR23501">
    <property type="entry name" value="MAJOR FACILITATOR SUPERFAMILY"/>
    <property type="match status" value="1"/>
</dbReference>
<protein>
    <recommendedName>
        <fullName evidence="8">Major facilitator superfamily (MFS) profile domain-containing protein</fullName>
    </recommendedName>
</protein>
<comment type="caution">
    <text evidence="9">The sequence shown here is derived from an EMBL/GenBank/DDBJ whole genome shotgun (WGS) entry which is preliminary data.</text>
</comment>
<dbReference type="InterPro" id="IPR020846">
    <property type="entry name" value="MFS_dom"/>
</dbReference>
<feature type="transmembrane region" description="Helical" evidence="7">
    <location>
        <begin position="349"/>
        <end position="367"/>
    </location>
</feature>
<keyword evidence="5 7" id="KW-0472">Membrane</keyword>
<dbReference type="Gene3D" id="1.20.1250.20">
    <property type="entry name" value="MFS general substrate transporter like domains"/>
    <property type="match status" value="2"/>
</dbReference>
<dbReference type="PANTHER" id="PTHR23501:SF191">
    <property type="entry name" value="VACUOLAR BASIC AMINO ACID TRANSPORTER 4"/>
    <property type="match status" value="1"/>
</dbReference>
<evidence type="ECO:0000313" key="9">
    <source>
        <dbReference type="EMBL" id="GAA4997117.1"/>
    </source>
</evidence>
<dbReference type="CDD" id="cd06174">
    <property type="entry name" value="MFS"/>
    <property type="match status" value="1"/>
</dbReference>